<name>A0A6J7H4S2_9ZZZZ</name>
<evidence type="ECO:0000256" key="1">
    <source>
        <dbReference type="SAM" id="Phobius"/>
    </source>
</evidence>
<feature type="transmembrane region" description="Helical" evidence="1">
    <location>
        <begin position="30"/>
        <end position="47"/>
    </location>
</feature>
<proteinExistence type="predicted"/>
<keyword evidence="1" id="KW-0812">Transmembrane</keyword>
<gene>
    <name evidence="2" type="ORF">UFOPK3472_03213</name>
</gene>
<organism evidence="2">
    <name type="scientific">freshwater metagenome</name>
    <dbReference type="NCBI Taxonomy" id="449393"/>
    <lineage>
        <taxon>unclassified sequences</taxon>
        <taxon>metagenomes</taxon>
        <taxon>ecological metagenomes</taxon>
    </lineage>
</organism>
<sequence length="272" mass="29726">MNVESAQTSLKGLVQDFFETTWARLIDMSFLLLVSTWVWCAGVSAILNESGFPRPIDWYRGPVESMGWQMPTWIVSLSDWRSPEGMWWPQAAVLGVAIACSLRARTSVAPGYRLSALVLLVASCQWFGVKSTFAGFVLTSAFLTLMALIRSGIDQRFGERDNATYSYLPNIVLRVFVYGPLLVLVLPFFAPVLALVAALRSFAFDNRDFIEPSELATVTAVVDGCPSGEGTAAQMSTRRLALLLTAAQLAAAAESGTRSKIAQAVERSLQSR</sequence>
<feature type="transmembrane region" description="Helical" evidence="1">
    <location>
        <begin position="175"/>
        <end position="199"/>
    </location>
</feature>
<feature type="transmembrane region" description="Helical" evidence="1">
    <location>
        <begin position="116"/>
        <end position="149"/>
    </location>
</feature>
<protein>
    <submittedName>
        <fullName evidence="2">Unannotated protein</fullName>
    </submittedName>
</protein>
<keyword evidence="1" id="KW-1133">Transmembrane helix</keyword>
<accession>A0A6J7H4S2</accession>
<evidence type="ECO:0000313" key="2">
    <source>
        <dbReference type="EMBL" id="CAB4913996.1"/>
    </source>
</evidence>
<dbReference type="EMBL" id="CAFBLX010000297">
    <property type="protein sequence ID" value="CAB4913996.1"/>
    <property type="molecule type" value="Genomic_DNA"/>
</dbReference>
<reference evidence="2" key="1">
    <citation type="submission" date="2020-05" db="EMBL/GenBank/DDBJ databases">
        <authorList>
            <person name="Chiriac C."/>
            <person name="Salcher M."/>
            <person name="Ghai R."/>
            <person name="Kavagutti S V."/>
        </authorList>
    </citation>
    <scope>NUCLEOTIDE SEQUENCE</scope>
</reference>
<keyword evidence="1" id="KW-0472">Membrane</keyword>
<dbReference type="AlphaFoldDB" id="A0A6J7H4S2"/>